<keyword evidence="2" id="KW-1133">Transmembrane helix</keyword>
<keyword evidence="2" id="KW-0812">Transmembrane</keyword>
<evidence type="ECO:0000256" key="2">
    <source>
        <dbReference type="SAM" id="Phobius"/>
    </source>
</evidence>
<protein>
    <submittedName>
        <fullName evidence="3">Uncharacterized protein</fullName>
    </submittedName>
</protein>
<evidence type="ECO:0000256" key="1">
    <source>
        <dbReference type="SAM" id="MobiDB-lite"/>
    </source>
</evidence>
<feature type="transmembrane region" description="Helical" evidence="2">
    <location>
        <begin position="42"/>
        <end position="62"/>
    </location>
</feature>
<keyword evidence="4" id="KW-1185">Reference proteome</keyword>
<name>A0ABW4APU9_9ACTN</name>
<proteinExistence type="predicted"/>
<accession>A0ABW4APU9</accession>
<sequence length="341" mass="36022">MTTDDPIDDLLTTAGERWRAAQPPPPEPDAGRWVTPRRWSRLVPAGAAAATVLAAGAMVFAAQRTPAGPVLEPTPVTAPTVADRPSVPAGSAVPTRPTGPTGPADLIVRDGDLVEVSGRVEDGKLCAPAPVGGDYCPYGIKVPGTVGATGVTVRGRWHPDGLSDIQVLPYTPSSAGAGWLPAALPETPPCPAPAGGWSTATDWGSPEVEDPLRNYLHAHADQFAEQYVTHLDGARIMVVTVVKGDVDRARQALDAIYTANLCVVAAPGERSIAADEQLQATTGEAVGELMNEQAWEIYTANADDGRMRVNMVQLTEALYDRFVTIGLDHLILDPWIRPVTR</sequence>
<comment type="caution">
    <text evidence="3">The sequence shown here is derived from an EMBL/GenBank/DDBJ whole genome shotgun (WGS) entry which is preliminary data.</text>
</comment>
<keyword evidence="2" id="KW-0472">Membrane</keyword>
<feature type="region of interest" description="Disordered" evidence="1">
    <location>
        <begin position="1"/>
        <end position="33"/>
    </location>
</feature>
<dbReference type="RefSeq" id="WP_317796302.1">
    <property type="nucleotide sequence ID" value="NZ_AP028461.1"/>
</dbReference>
<reference evidence="4" key="1">
    <citation type="journal article" date="2019" name="Int. J. Syst. Evol. Microbiol.">
        <title>The Global Catalogue of Microorganisms (GCM) 10K type strain sequencing project: providing services to taxonomists for standard genome sequencing and annotation.</title>
        <authorList>
            <consortium name="The Broad Institute Genomics Platform"/>
            <consortium name="The Broad Institute Genome Sequencing Center for Infectious Disease"/>
            <person name="Wu L."/>
            <person name="Ma J."/>
        </authorList>
    </citation>
    <scope>NUCLEOTIDE SEQUENCE [LARGE SCALE GENOMIC DNA]</scope>
    <source>
        <strain evidence="4">CCM 7526</strain>
    </source>
</reference>
<feature type="region of interest" description="Disordered" evidence="1">
    <location>
        <begin position="78"/>
        <end position="106"/>
    </location>
</feature>
<evidence type="ECO:0000313" key="4">
    <source>
        <dbReference type="Proteomes" id="UP001597183"/>
    </source>
</evidence>
<gene>
    <name evidence="3" type="ORF">ACFQ5G_43650</name>
</gene>
<organism evidence="3 4">
    <name type="scientific">Actinoplanes sichuanensis</name>
    <dbReference type="NCBI Taxonomy" id="512349"/>
    <lineage>
        <taxon>Bacteria</taxon>
        <taxon>Bacillati</taxon>
        <taxon>Actinomycetota</taxon>
        <taxon>Actinomycetes</taxon>
        <taxon>Micromonosporales</taxon>
        <taxon>Micromonosporaceae</taxon>
        <taxon>Actinoplanes</taxon>
    </lineage>
</organism>
<dbReference type="Proteomes" id="UP001597183">
    <property type="component" value="Unassembled WGS sequence"/>
</dbReference>
<dbReference type="EMBL" id="JBHTMK010000055">
    <property type="protein sequence ID" value="MFD1372260.1"/>
    <property type="molecule type" value="Genomic_DNA"/>
</dbReference>
<evidence type="ECO:0000313" key="3">
    <source>
        <dbReference type="EMBL" id="MFD1372260.1"/>
    </source>
</evidence>